<reference evidence="1" key="1">
    <citation type="submission" date="2018-05" db="EMBL/GenBank/DDBJ databases">
        <authorList>
            <person name="Lanie J.A."/>
            <person name="Ng W.-L."/>
            <person name="Kazmierczak K.M."/>
            <person name="Andrzejewski T.M."/>
            <person name="Davidsen T.M."/>
            <person name="Wayne K.J."/>
            <person name="Tettelin H."/>
            <person name="Glass J.I."/>
            <person name="Rusch D."/>
            <person name="Podicherti R."/>
            <person name="Tsui H.-C.T."/>
            <person name="Winkler M.E."/>
        </authorList>
    </citation>
    <scope>NUCLEOTIDE SEQUENCE</scope>
</reference>
<feature type="non-terminal residue" evidence="1">
    <location>
        <position position="181"/>
    </location>
</feature>
<dbReference type="AlphaFoldDB" id="A0A382P559"/>
<sequence length="181" mass="18248">MYVKTLLRVPAVALIGLLCGTAVAAQNPVHNHIGHAATGFNGTPEGQGLLSTAIAEAAIAARHAGLAARDPSDLDGAKRHMGHVIHALDPSVVESGPGLGYGVKRGSEGAARHVELAAGTDGASQNVTTHSNHVITAARNAAANVDAAIALAQRIQASNDYVLAEPLIEQLAALTQAIASG</sequence>
<dbReference type="EMBL" id="UINC01104531">
    <property type="protein sequence ID" value="SVC67745.1"/>
    <property type="molecule type" value="Genomic_DNA"/>
</dbReference>
<accession>A0A382P559</accession>
<proteinExistence type="predicted"/>
<evidence type="ECO:0008006" key="2">
    <source>
        <dbReference type="Google" id="ProtNLM"/>
    </source>
</evidence>
<protein>
    <recommendedName>
        <fullName evidence="2">DUF4142 domain-containing protein</fullName>
    </recommendedName>
</protein>
<organism evidence="1">
    <name type="scientific">marine metagenome</name>
    <dbReference type="NCBI Taxonomy" id="408172"/>
    <lineage>
        <taxon>unclassified sequences</taxon>
        <taxon>metagenomes</taxon>
        <taxon>ecological metagenomes</taxon>
    </lineage>
</organism>
<gene>
    <name evidence="1" type="ORF">METZ01_LOCUS320599</name>
</gene>
<evidence type="ECO:0000313" key="1">
    <source>
        <dbReference type="EMBL" id="SVC67745.1"/>
    </source>
</evidence>
<name>A0A382P559_9ZZZZ</name>